<evidence type="ECO:0000256" key="1">
    <source>
        <dbReference type="ARBA" id="ARBA00022490"/>
    </source>
</evidence>
<keyword evidence="3 8" id="KW-0479">Metal-binding</keyword>
<feature type="binding site" evidence="8">
    <location>
        <position position="95"/>
    </location>
    <ligand>
        <name>GTP</name>
        <dbReference type="ChEBI" id="CHEBI:37565"/>
    </ligand>
</feature>
<evidence type="ECO:0000256" key="3">
    <source>
        <dbReference type="ARBA" id="ARBA00022723"/>
    </source>
</evidence>
<dbReference type="Gene3D" id="3.90.550.10">
    <property type="entry name" value="Spore Coat Polysaccharide Biosynthesis Protein SpsA, Chain A"/>
    <property type="match status" value="1"/>
</dbReference>
<sequence length="201" mass="23082">MRLNVAILAGGKGSRIGLDKGFLELNGRMFAEILLERFDGCNVVFVCRDKKQAETYRTKFNCNTIIDTVKEFSPLAGIHSALEHFRDYVLIVAVDMPLVRRELAEFLYRKARGYDALIPRWSDGKLEPLLACYSYTAVKEIEQCITRGVRKVSKPFENLKTLYYPIERLRVFDEKLISFVNVNTPKDLEMVRCLSTGTEDL</sequence>
<keyword evidence="7 8" id="KW-0501">Molybdenum cofactor biosynthesis</keyword>
<comment type="subcellular location">
    <subcellularLocation>
        <location evidence="8">Cytoplasm</location>
    </subcellularLocation>
</comment>
<dbReference type="eggNOG" id="arCOG01872">
    <property type="taxonomic scope" value="Archaea"/>
</dbReference>
<keyword evidence="1 8" id="KW-0963">Cytoplasm</keyword>
<dbReference type="Pfam" id="PF12804">
    <property type="entry name" value="NTP_transf_3"/>
    <property type="match status" value="1"/>
</dbReference>
<evidence type="ECO:0000256" key="5">
    <source>
        <dbReference type="ARBA" id="ARBA00022842"/>
    </source>
</evidence>
<keyword evidence="11" id="KW-1185">Reference proteome</keyword>
<organism evidence="10 11">
    <name type="scientific">Archaeoglobus profundus (strain DSM 5631 / JCM 9629 / NBRC 100127 / Av18)</name>
    <dbReference type="NCBI Taxonomy" id="572546"/>
    <lineage>
        <taxon>Archaea</taxon>
        <taxon>Methanobacteriati</taxon>
        <taxon>Methanobacteriota</taxon>
        <taxon>Archaeoglobi</taxon>
        <taxon>Archaeoglobales</taxon>
        <taxon>Archaeoglobaceae</taxon>
        <taxon>Archaeoglobus</taxon>
    </lineage>
</organism>
<dbReference type="GO" id="GO:0005525">
    <property type="term" value="F:GTP binding"/>
    <property type="evidence" value="ECO:0007669"/>
    <property type="project" value="UniProtKB-UniRule"/>
</dbReference>
<feature type="binding site" evidence="8">
    <location>
        <position position="67"/>
    </location>
    <ligand>
        <name>GTP</name>
        <dbReference type="ChEBI" id="CHEBI:37565"/>
    </ligand>
</feature>
<dbReference type="GeneID" id="8739202"/>
<dbReference type="STRING" id="572546.Arcpr_0543"/>
<dbReference type="GO" id="GO:0046872">
    <property type="term" value="F:metal ion binding"/>
    <property type="evidence" value="ECO:0007669"/>
    <property type="project" value="UniProtKB-KW"/>
</dbReference>
<dbReference type="InterPro" id="IPR013482">
    <property type="entry name" value="Molybde_CF_guanTrfase"/>
</dbReference>
<dbReference type="GO" id="GO:0006777">
    <property type="term" value="P:Mo-molybdopterin cofactor biosynthetic process"/>
    <property type="evidence" value="ECO:0007669"/>
    <property type="project" value="UniProtKB-KW"/>
</dbReference>
<evidence type="ECO:0000313" key="11">
    <source>
        <dbReference type="Proteomes" id="UP000001901"/>
    </source>
</evidence>
<comment type="cofactor">
    <cofactor evidence="8">
        <name>Mg(2+)</name>
        <dbReference type="ChEBI" id="CHEBI:18420"/>
    </cofactor>
</comment>
<dbReference type="HOGENOM" id="CLU_055597_2_1_2"/>
<dbReference type="GO" id="GO:0061603">
    <property type="term" value="F:molybdenum cofactor guanylyltransferase activity"/>
    <property type="evidence" value="ECO:0007669"/>
    <property type="project" value="UniProtKB-EC"/>
</dbReference>
<protein>
    <recommendedName>
        <fullName evidence="8">Probable molybdenum cofactor guanylyltransferase</fullName>
        <shortName evidence="8">MoCo guanylyltransferase</shortName>
        <ecNumber evidence="8">2.7.7.77</ecNumber>
    </recommendedName>
    <alternativeName>
        <fullName evidence="8">GTP:molybdopterin guanylyltransferase</fullName>
    </alternativeName>
    <alternativeName>
        <fullName evidence="8">Mo-MPT guanylyltransferase</fullName>
    </alternativeName>
    <alternativeName>
        <fullName evidence="8">Molybdopterin guanylyltransferase</fullName>
    </alternativeName>
    <alternativeName>
        <fullName evidence="8">Molybdopterin-guanine dinucleotide synthase</fullName>
        <shortName evidence="8">MGD synthase</shortName>
    </alternativeName>
</protein>
<evidence type="ECO:0000256" key="4">
    <source>
        <dbReference type="ARBA" id="ARBA00022741"/>
    </source>
</evidence>
<dbReference type="GO" id="GO:0005737">
    <property type="term" value="C:cytoplasm"/>
    <property type="evidence" value="ECO:0007669"/>
    <property type="project" value="UniProtKB-SubCell"/>
</dbReference>
<gene>
    <name evidence="8" type="primary">mobA</name>
    <name evidence="10" type="ordered locus">Arcpr_0543</name>
</gene>
<dbReference type="SUPFAM" id="SSF53448">
    <property type="entry name" value="Nucleotide-diphospho-sugar transferases"/>
    <property type="match status" value="1"/>
</dbReference>
<dbReference type="InterPro" id="IPR025877">
    <property type="entry name" value="MobA-like_NTP_Trfase"/>
</dbReference>
<evidence type="ECO:0000259" key="9">
    <source>
        <dbReference type="Pfam" id="PF12804"/>
    </source>
</evidence>
<evidence type="ECO:0000256" key="7">
    <source>
        <dbReference type="ARBA" id="ARBA00023150"/>
    </source>
</evidence>
<keyword evidence="6 8" id="KW-0342">GTP-binding</keyword>
<dbReference type="Proteomes" id="UP000001901">
    <property type="component" value="Chromosome"/>
</dbReference>
<comment type="catalytic activity">
    <reaction evidence="8">
        <text>Mo-molybdopterin + GTP + H(+) = Mo-molybdopterin guanine dinucleotide + diphosphate</text>
        <dbReference type="Rhea" id="RHEA:34243"/>
        <dbReference type="ChEBI" id="CHEBI:15378"/>
        <dbReference type="ChEBI" id="CHEBI:33019"/>
        <dbReference type="ChEBI" id="CHEBI:37565"/>
        <dbReference type="ChEBI" id="CHEBI:71302"/>
        <dbReference type="ChEBI" id="CHEBI:71310"/>
        <dbReference type="EC" id="2.7.7.77"/>
    </reaction>
</comment>
<comment type="similarity">
    <text evidence="8">Belongs to the MobA family.</text>
</comment>
<evidence type="ECO:0000313" key="10">
    <source>
        <dbReference type="EMBL" id="ADB57609.1"/>
    </source>
</evidence>
<feature type="binding site" evidence="8">
    <location>
        <begin position="8"/>
        <end position="10"/>
    </location>
    <ligand>
        <name>GTP</name>
        <dbReference type="ChEBI" id="CHEBI:37565"/>
    </ligand>
</feature>
<feature type="binding site" evidence="8">
    <location>
        <position position="20"/>
    </location>
    <ligand>
        <name>GTP</name>
        <dbReference type="ChEBI" id="CHEBI:37565"/>
    </ligand>
</feature>
<comment type="caution">
    <text evidence="8">Lacks conserved residue(s) required for the propagation of feature annotation.</text>
</comment>
<keyword evidence="5 8" id="KW-0460">Magnesium</keyword>
<dbReference type="RefSeq" id="WP_012939945.1">
    <property type="nucleotide sequence ID" value="NC_013741.1"/>
</dbReference>
<dbReference type="KEGG" id="apo:Arcpr_0543"/>
<feature type="domain" description="MobA-like NTP transferase" evidence="9">
    <location>
        <begin position="6"/>
        <end position="154"/>
    </location>
</feature>
<evidence type="ECO:0000256" key="6">
    <source>
        <dbReference type="ARBA" id="ARBA00023134"/>
    </source>
</evidence>
<proteinExistence type="inferred from homology"/>
<comment type="domain">
    <text evidence="8">The N-terminal domain determines nucleotide recognition and specific binding, while the C-terminal domain determines the specific binding to the target protein.</text>
</comment>
<name>D2RH34_ARCPA</name>
<dbReference type="EMBL" id="CP001857">
    <property type="protein sequence ID" value="ADB57609.1"/>
    <property type="molecule type" value="Genomic_DNA"/>
</dbReference>
<dbReference type="AlphaFoldDB" id="D2RH34"/>
<evidence type="ECO:0000256" key="8">
    <source>
        <dbReference type="HAMAP-Rule" id="MF_00316"/>
    </source>
</evidence>
<dbReference type="PANTHER" id="PTHR19136">
    <property type="entry name" value="MOLYBDENUM COFACTOR GUANYLYLTRANSFERASE"/>
    <property type="match status" value="1"/>
</dbReference>
<keyword evidence="4 8" id="KW-0547">Nucleotide-binding</keyword>
<dbReference type="EC" id="2.7.7.77" evidence="8"/>
<dbReference type="CDD" id="cd02503">
    <property type="entry name" value="MobA"/>
    <property type="match status" value="1"/>
</dbReference>
<evidence type="ECO:0000256" key="2">
    <source>
        <dbReference type="ARBA" id="ARBA00022679"/>
    </source>
</evidence>
<reference evidence="10 11" key="1">
    <citation type="journal article" date="2010" name="Stand. Genomic Sci.">
        <title>Complete genome sequence of Archaeoglobus profundus type strain (AV18).</title>
        <authorList>
            <person name="von Jan M."/>
            <person name="Lapidus A."/>
            <person name="Del Rio T.G."/>
            <person name="Copeland A."/>
            <person name="Tice H."/>
            <person name="Cheng J.F."/>
            <person name="Lucas S."/>
            <person name="Chen F."/>
            <person name="Nolan M."/>
            <person name="Goodwin L."/>
            <person name="Han C."/>
            <person name="Pitluck S."/>
            <person name="Liolios K."/>
            <person name="Ivanova N."/>
            <person name="Mavromatis K."/>
            <person name="Ovchinnikova G."/>
            <person name="Chertkov O."/>
            <person name="Pati A."/>
            <person name="Chen A."/>
            <person name="Palaniappan K."/>
            <person name="Land M."/>
            <person name="Hauser L."/>
            <person name="Chang Y.J."/>
            <person name="Jeffries C.D."/>
            <person name="Saunders E."/>
            <person name="Brettin T."/>
            <person name="Detter J.C."/>
            <person name="Chain P."/>
            <person name="Eichinger K."/>
            <person name="Huber H."/>
            <person name="Spring S."/>
            <person name="Rohde M."/>
            <person name="Goker M."/>
            <person name="Wirth R."/>
            <person name="Woyke T."/>
            <person name="Bristow J."/>
            <person name="Eisen J.A."/>
            <person name="Markowitz V."/>
            <person name="Hugenholtz P."/>
            <person name="Kyrpides N.C."/>
            <person name="Klenk H.P."/>
        </authorList>
    </citation>
    <scope>NUCLEOTIDE SEQUENCE [LARGE SCALE GENOMIC DNA]</scope>
    <source>
        <strain evidence="11">DSM 5631 / JCM 9629 / NBRC 100127 / Av18</strain>
    </source>
</reference>
<accession>D2RH34</accession>
<comment type="function">
    <text evidence="8">Transfers a GMP moiety from GTP to Mo-molybdopterin (Mo-MPT) cofactor (Moco or molybdenum cofactor) to form Mo-molybdopterin guanine dinucleotide (Mo-MGD) cofactor.</text>
</comment>
<dbReference type="PANTHER" id="PTHR19136:SF81">
    <property type="entry name" value="MOLYBDENUM COFACTOR GUANYLYLTRANSFERASE"/>
    <property type="match status" value="1"/>
</dbReference>
<keyword evidence="2 8" id="KW-0808">Transferase</keyword>
<dbReference type="HAMAP" id="MF_00316">
    <property type="entry name" value="MobA"/>
    <property type="match status" value="1"/>
</dbReference>
<feature type="binding site" evidence="8">
    <location>
        <position position="95"/>
    </location>
    <ligand>
        <name>Mg(2+)</name>
        <dbReference type="ChEBI" id="CHEBI:18420"/>
    </ligand>
</feature>
<dbReference type="PaxDb" id="572546-Arcpr_0543"/>
<dbReference type="InterPro" id="IPR029044">
    <property type="entry name" value="Nucleotide-diphossugar_trans"/>
</dbReference>